<dbReference type="NCBIfam" id="TIGR02913">
    <property type="entry name" value="HAF_rpt"/>
    <property type="match status" value="1"/>
</dbReference>
<protein>
    <submittedName>
        <fullName evidence="1">Uncharacterized protein</fullName>
    </submittedName>
</protein>
<organism evidence="1 2">
    <name type="scientific">Cupriavidus numazuensis</name>
    <dbReference type="NCBI Taxonomy" id="221992"/>
    <lineage>
        <taxon>Bacteria</taxon>
        <taxon>Pseudomonadati</taxon>
        <taxon>Pseudomonadota</taxon>
        <taxon>Betaproteobacteria</taxon>
        <taxon>Burkholderiales</taxon>
        <taxon>Burkholderiaceae</taxon>
        <taxon>Cupriavidus</taxon>
    </lineage>
</organism>
<accession>A0ABM8TM89</accession>
<evidence type="ECO:0000313" key="1">
    <source>
        <dbReference type="EMBL" id="CAG2154715.1"/>
    </source>
</evidence>
<sequence>MSRHFRSERRSTEKSTFLPLGGKETVAADWEIDGQLRFRSLTCLTFSLTTSKIHTLHESVTNQLLSVTSKNAAIARVEIHNGGASFMVDDFSLSTGPTAYSVIPLNLGKPVSAVLPDGINGSGQVAGFGTTSRGAVHAFTYANSSLQDLGTLGGANSAAQAINAAGKVVKVSHASRGHCMPSCGRPAEGCSTLAPWVGRTPMRLQSALTAM</sequence>
<evidence type="ECO:0000313" key="2">
    <source>
        <dbReference type="Proteomes" id="UP000672657"/>
    </source>
</evidence>
<dbReference type="RefSeq" id="WP_211955654.1">
    <property type="nucleotide sequence ID" value="NZ_CAJPVI010000031.1"/>
</dbReference>
<keyword evidence="2" id="KW-1185">Reference proteome</keyword>
<comment type="caution">
    <text evidence="1">The sequence shown here is derived from an EMBL/GenBank/DDBJ whole genome shotgun (WGS) entry which is preliminary data.</text>
</comment>
<reference evidence="1 2" key="1">
    <citation type="submission" date="2021-03" db="EMBL/GenBank/DDBJ databases">
        <authorList>
            <person name="Peeters C."/>
        </authorList>
    </citation>
    <scope>NUCLEOTIDE SEQUENCE [LARGE SCALE GENOMIC DNA]</scope>
    <source>
        <strain evidence="1 2">LMG 26411</strain>
    </source>
</reference>
<dbReference type="InterPro" id="IPR014262">
    <property type="entry name" value="HAF_rpt"/>
</dbReference>
<gene>
    <name evidence="1" type="ORF">LMG26411_04696</name>
</gene>
<proteinExistence type="predicted"/>
<name>A0ABM8TM89_9BURK</name>
<dbReference type="EMBL" id="CAJPVI010000031">
    <property type="protein sequence ID" value="CAG2154715.1"/>
    <property type="molecule type" value="Genomic_DNA"/>
</dbReference>
<dbReference type="Proteomes" id="UP000672657">
    <property type="component" value="Unassembled WGS sequence"/>
</dbReference>